<sequence length="105" mass="11502">MGPVGALVWWLHWSQRTTDQPFLCEPQYAAEEISPDGGKELRVDRGTVSWWTEAGTEAGCSKAHVLRNGFPSAPGPSSTPGGVVFSTQIQSERWKMNGRRVSGGW</sequence>
<dbReference type="AlphaFoldDB" id="A0A9N7YAU7"/>
<protein>
    <submittedName>
        <fullName evidence="1">Uncharacterized protein</fullName>
    </submittedName>
</protein>
<gene>
    <name evidence="1" type="ORF">PLEPLA_LOCUS7125</name>
</gene>
<dbReference type="EMBL" id="CADEAL010000379">
    <property type="protein sequence ID" value="CAB1419297.1"/>
    <property type="molecule type" value="Genomic_DNA"/>
</dbReference>
<dbReference type="Proteomes" id="UP001153269">
    <property type="component" value="Unassembled WGS sequence"/>
</dbReference>
<evidence type="ECO:0000313" key="2">
    <source>
        <dbReference type="Proteomes" id="UP001153269"/>
    </source>
</evidence>
<organism evidence="1 2">
    <name type="scientific">Pleuronectes platessa</name>
    <name type="common">European plaice</name>
    <dbReference type="NCBI Taxonomy" id="8262"/>
    <lineage>
        <taxon>Eukaryota</taxon>
        <taxon>Metazoa</taxon>
        <taxon>Chordata</taxon>
        <taxon>Craniata</taxon>
        <taxon>Vertebrata</taxon>
        <taxon>Euteleostomi</taxon>
        <taxon>Actinopterygii</taxon>
        <taxon>Neopterygii</taxon>
        <taxon>Teleostei</taxon>
        <taxon>Neoteleostei</taxon>
        <taxon>Acanthomorphata</taxon>
        <taxon>Carangaria</taxon>
        <taxon>Pleuronectiformes</taxon>
        <taxon>Pleuronectoidei</taxon>
        <taxon>Pleuronectidae</taxon>
        <taxon>Pleuronectes</taxon>
    </lineage>
</organism>
<reference evidence="1" key="1">
    <citation type="submission" date="2020-03" db="EMBL/GenBank/DDBJ databases">
        <authorList>
            <person name="Weist P."/>
        </authorList>
    </citation>
    <scope>NUCLEOTIDE SEQUENCE</scope>
</reference>
<evidence type="ECO:0000313" key="1">
    <source>
        <dbReference type="EMBL" id="CAB1419297.1"/>
    </source>
</evidence>
<proteinExistence type="predicted"/>
<accession>A0A9N7YAU7</accession>
<comment type="caution">
    <text evidence="1">The sequence shown here is derived from an EMBL/GenBank/DDBJ whole genome shotgun (WGS) entry which is preliminary data.</text>
</comment>
<keyword evidence="2" id="KW-1185">Reference proteome</keyword>
<name>A0A9N7YAU7_PLEPL</name>